<dbReference type="OrthoDB" id="252964at2759"/>
<gene>
    <name evidence="1" type="ORF">GUITHDRAFT_123037</name>
</gene>
<feature type="non-terminal residue" evidence="1">
    <location>
        <position position="1"/>
    </location>
</feature>
<proteinExistence type="predicted"/>
<organism evidence="1">
    <name type="scientific">Guillardia theta (strain CCMP2712)</name>
    <name type="common">Cryptophyte</name>
    <dbReference type="NCBI Taxonomy" id="905079"/>
    <lineage>
        <taxon>Eukaryota</taxon>
        <taxon>Cryptophyceae</taxon>
        <taxon>Pyrenomonadales</taxon>
        <taxon>Geminigeraceae</taxon>
        <taxon>Guillardia</taxon>
    </lineage>
</organism>
<dbReference type="HOGENOM" id="CLU_3056876_0_0_1"/>
<dbReference type="EnsemblProtists" id="EKX30742">
    <property type="protein sequence ID" value="EKX30742"/>
    <property type="gene ID" value="GUITHDRAFT_123037"/>
</dbReference>
<dbReference type="InterPro" id="IPR000048">
    <property type="entry name" value="IQ_motif_EF-hand-BS"/>
</dbReference>
<dbReference type="PROSITE" id="PS50096">
    <property type="entry name" value="IQ"/>
    <property type="match status" value="2"/>
</dbReference>
<evidence type="ECO:0000313" key="2">
    <source>
        <dbReference type="EnsemblProtists" id="EKX30742"/>
    </source>
</evidence>
<dbReference type="KEGG" id="gtt:GUITHDRAFT_123037"/>
<dbReference type="RefSeq" id="XP_005817722.1">
    <property type="nucleotide sequence ID" value="XM_005817665.1"/>
</dbReference>
<reference evidence="1 3" key="1">
    <citation type="journal article" date="2012" name="Nature">
        <title>Algal genomes reveal evolutionary mosaicism and the fate of nucleomorphs.</title>
        <authorList>
            <consortium name="DOE Joint Genome Institute"/>
            <person name="Curtis B.A."/>
            <person name="Tanifuji G."/>
            <person name="Burki F."/>
            <person name="Gruber A."/>
            <person name="Irimia M."/>
            <person name="Maruyama S."/>
            <person name="Arias M.C."/>
            <person name="Ball S.G."/>
            <person name="Gile G.H."/>
            <person name="Hirakawa Y."/>
            <person name="Hopkins J.F."/>
            <person name="Kuo A."/>
            <person name="Rensing S.A."/>
            <person name="Schmutz J."/>
            <person name="Symeonidi A."/>
            <person name="Elias M."/>
            <person name="Eveleigh R.J."/>
            <person name="Herman E.K."/>
            <person name="Klute M.J."/>
            <person name="Nakayama T."/>
            <person name="Obornik M."/>
            <person name="Reyes-Prieto A."/>
            <person name="Armbrust E.V."/>
            <person name="Aves S.J."/>
            <person name="Beiko R.G."/>
            <person name="Coutinho P."/>
            <person name="Dacks J.B."/>
            <person name="Durnford D.G."/>
            <person name="Fast N.M."/>
            <person name="Green B.R."/>
            <person name="Grisdale C.J."/>
            <person name="Hempel F."/>
            <person name="Henrissat B."/>
            <person name="Hoppner M.P."/>
            <person name="Ishida K."/>
            <person name="Kim E."/>
            <person name="Koreny L."/>
            <person name="Kroth P.G."/>
            <person name="Liu Y."/>
            <person name="Malik S.B."/>
            <person name="Maier U.G."/>
            <person name="McRose D."/>
            <person name="Mock T."/>
            <person name="Neilson J.A."/>
            <person name="Onodera N.T."/>
            <person name="Poole A.M."/>
            <person name="Pritham E.J."/>
            <person name="Richards T.A."/>
            <person name="Rocap G."/>
            <person name="Roy S.W."/>
            <person name="Sarai C."/>
            <person name="Schaack S."/>
            <person name="Shirato S."/>
            <person name="Slamovits C.H."/>
            <person name="Spencer D.F."/>
            <person name="Suzuki S."/>
            <person name="Worden A.Z."/>
            <person name="Zauner S."/>
            <person name="Barry K."/>
            <person name="Bell C."/>
            <person name="Bharti A.K."/>
            <person name="Crow J.A."/>
            <person name="Grimwood J."/>
            <person name="Kramer R."/>
            <person name="Lindquist E."/>
            <person name="Lucas S."/>
            <person name="Salamov A."/>
            <person name="McFadden G.I."/>
            <person name="Lane C.E."/>
            <person name="Keeling P.J."/>
            <person name="Gray M.W."/>
            <person name="Grigoriev I.V."/>
            <person name="Archibald J.M."/>
        </authorList>
    </citation>
    <scope>NUCLEOTIDE SEQUENCE</scope>
    <source>
        <strain evidence="1 3">CCMP2712</strain>
    </source>
</reference>
<dbReference type="AlphaFoldDB" id="L1I3V5"/>
<keyword evidence="3" id="KW-1185">Reference proteome</keyword>
<evidence type="ECO:0000313" key="3">
    <source>
        <dbReference type="Proteomes" id="UP000011087"/>
    </source>
</evidence>
<dbReference type="Proteomes" id="UP000011087">
    <property type="component" value="Unassembled WGS sequence"/>
</dbReference>
<name>L1I3V5_GUITC</name>
<dbReference type="Gene3D" id="1.20.5.190">
    <property type="match status" value="1"/>
</dbReference>
<dbReference type="PaxDb" id="55529-EKX30742"/>
<reference evidence="3" key="2">
    <citation type="submission" date="2012-11" db="EMBL/GenBank/DDBJ databases">
        <authorList>
            <person name="Kuo A."/>
            <person name="Curtis B.A."/>
            <person name="Tanifuji G."/>
            <person name="Burki F."/>
            <person name="Gruber A."/>
            <person name="Irimia M."/>
            <person name="Maruyama S."/>
            <person name="Arias M.C."/>
            <person name="Ball S.G."/>
            <person name="Gile G.H."/>
            <person name="Hirakawa Y."/>
            <person name="Hopkins J.F."/>
            <person name="Rensing S.A."/>
            <person name="Schmutz J."/>
            <person name="Symeonidi A."/>
            <person name="Elias M."/>
            <person name="Eveleigh R.J."/>
            <person name="Herman E.K."/>
            <person name="Klute M.J."/>
            <person name="Nakayama T."/>
            <person name="Obornik M."/>
            <person name="Reyes-Prieto A."/>
            <person name="Armbrust E.V."/>
            <person name="Aves S.J."/>
            <person name="Beiko R.G."/>
            <person name="Coutinho P."/>
            <person name="Dacks J.B."/>
            <person name="Durnford D.G."/>
            <person name="Fast N.M."/>
            <person name="Green B.R."/>
            <person name="Grisdale C."/>
            <person name="Hempe F."/>
            <person name="Henrissat B."/>
            <person name="Hoppner M.P."/>
            <person name="Ishida K.-I."/>
            <person name="Kim E."/>
            <person name="Koreny L."/>
            <person name="Kroth P.G."/>
            <person name="Liu Y."/>
            <person name="Malik S.-B."/>
            <person name="Maier U.G."/>
            <person name="McRose D."/>
            <person name="Mock T."/>
            <person name="Neilson J.A."/>
            <person name="Onodera N.T."/>
            <person name="Poole A.M."/>
            <person name="Pritham E.J."/>
            <person name="Richards T.A."/>
            <person name="Rocap G."/>
            <person name="Roy S.W."/>
            <person name="Sarai C."/>
            <person name="Schaack S."/>
            <person name="Shirato S."/>
            <person name="Slamovits C.H."/>
            <person name="Spencer D.F."/>
            <person name="Suzuki S."/>
            <person name="Worden A.Z."/>
            <person name="Zauner S."/>
            <person name="Barry K."/>
            <person name="Bell C."/>
            <person name="Bharti A.K."/>
            <person name="Crow J.A."/>
            <person name="Grimwood J."/>
            <person name="Kramer R."/>
            <person name="Lindquist E."/>
            <person name="Lucas S."/>
            <person name="Salamov A."/>
            <person name="McFadden G.I."/>
            <person name="Lane C.E."/>
            <person name="Keeling P.J."/>
            <person name="Gray M.W."/>
            <person name="Grigoriev I.V."/>
            <person name="Archibald J.M."/>
        </authorList>
    </citation>
    <scope>NUCLEOTIDE SEQUENCE</scope>
    <source>
        <strain evidence="3">CCMP2712</strain>
    </source>
</reference>
<sequence length="54" mass="6466">KFKHSLCKIQSLYRGFVARKKVKHLKQEFDMGYTWPHMKAALRIQGRFRGIKVC</sequence>
<dbReference type="GeneID" id="17287462"/>
<dbReference type="EMBL" id="JH993615">
    <property type="protein sequence ID" value="EKX30742.1"/>
    <property type="molecule type" value="Genomic_DNA"/>
</dbReference>
<dbReference type="Pfam" id="PF00612">
    <property type="entry name" value="IQ"/>
    <property type="match status" value="1"/>
</dbReference>
<evidence type="ECO:0000313" key="1">
    <source>
        <dbReference type="EMBL" id="EKX30742.1"/>
    </source>
</evidence>
<accession>L1I3V5</accession>
<protein>
    <submittedName>
        <fullName evidence="1 2">Uncharacterized protein</fullName>
    </submittedName>
</protein>
<reference evidence="2" key="3">
    <citation type="submission" date="2015-06" db="UniProtKB">
        <authorList>
            <consortium name="EnsemblProtists"/>
        </authorList>
    </citation>
    <scope>IDENTIFICATION</scope>
</reference>